<organism evidence="1 2">
    <name type="scientific">Romboutsia timonensis</name>
    <dbReference type="NCBI Taxonomy" id="1776391"/>
    <lineage>
        <taxon>Bacteria</taxon>
        <taxon>Bacillati</taxon>
        <taxon>Bacillota</taxon>
        <taxon>Clostridia</taxon>
        <taxon>Peptostreptococcales</taxon>
        <taxon>Peptostreptococcaceae</taxon>
        <taxon>Romboutsia</taxon>
    </lineage>
</organism>
<reference evidence="1" key="2">
    <citation type="submission" date="2021-09" db="EMBL/GenBank/DDBJ databases">
        <authorList>
            <person name="Gilroy R."/>
        </authorList>
    </citation>
    <scope>NUCLEOTIDE SEQUENCE</scope>
    <source>
        <strain evidence="1">1277</strain>
    </source>
</reference>
<name>A0A921N0X3_9FIRM</name>
<sequence length="157" mass="18588">MIKRRMYMIYELMNSEGLRDKSTSFVVGIELADEFIADLYDNEPENLCCEYTDEEIEDMLNNNEFFLISRNYYGDGEVEYFCEPLLHDGVQYYSEADVFFVDDDLVDVIDEDKLSGEILTFRFVEEDEEECDCFEKGYEQGYQAAVSEMRRFLDLID</sequence>
<dbReference type="EMBL" id="DYUB01000200">
    <property type="protein sequence ID" value="HJG96718.1"/>
    <property type="molecule type" value="Genomic_DNA"/>
</dbReference>
<evidence type="ECO:0000313" key="2">
    <source>
        <dbReference type="Proteomes" id="UP000776700"/>
    </source>
</evidence>
<comment type="caution">
    <text evidence="1">The sequence shown here is derived from an EMBL/GenBank/DDBJ whole genome shotgun (WGS) entry which is preliminary data.</text>
</comment>
<reference evidence="1" key="1">
    <citation type="journal article" date="2021" name="PeerJ">
        <title>Extensive microbial diversity within the chicken gut microbiome revealed by metagenomics and culture.</title>
        <authorList>
            <person name="Gilroy R."/>
            <person name="Ravi A."/>
            <person name="Getino M."/>
            <person name="Pursley I."/>
            <person name="Horton D.L."/>
            <person name="Alikhan N.F."/>
            <person name="Baker D."/>
            <person name="Gharbi K."/>
            <person name="Hall N."/>
            <person name="Watson M."/>
            <person name="Adriaenssens E.M."/>
            <person name="Foster-Nyarko E."/>
            <person name="Jarju S."/>
            <person name="Secka A."/>
            <person name="Antonio M."/>
            <person name="Oren A."/>
            <person name="Chaudhuri R.R."/>
            <person name="La Ragione R."/>
            <person name="Hildebrand F."/>
            <person name="Pallen M.J."/>
        </authorList>
    </citation>
    <scope>NUCLEOTIDE SEQUENCE</scope>
    <source>
        <strain evidence="1">1277</strain>
    </source>
</reference>
<accession>A0A921N0X3</accession>
<proteinExistence type="predicted"/>
<protein>
    <submittedName>
        <fullName evidence="1">Uncharacterized protein</fullName>
    </submittedName>
</protein>
<dbReference type="AlphaFoldDB" id="A0A921N0X3"/>
<dbReference type="Proteomes" id="UP000776700">
    <property type="component" value="Unassembled WGS sequence"/>
</dbReference>
<gene>
    <name evidence="1" type="ORF">K8V90_06415</name>
</gene>
<evidence type="ECO:0000313" key="1">
    <source>
        <dbReference type="EMBL" id="HJG96718.1"/>
    </source>
</evidence>